<name>A0A4V4HG23_DENBC</name>
<proteinExistence type="predicted"/>
<sequence length="467" mass="52096">MSQKPAPKTHSSSKSQAPYRRPSSTTRFIPSLRKNNQWLKLFDPKEDDMIRYVKEMQGFVEEGKLATCDRRTQKVVEYNREGLGFERFLVASRENLLKIRPYCPHVFNDKREKAWCRLRPVRRKAGDMTNCVGYLKATTHECAFLVPIPSLRPGKHSQANSTQGSDNEDISEGEEGDSAEERIVATNSDEEAQMLAYAVKLSSEAPSSDAGPSESSEPSSSLSSSKSLSPSWKTRAALAPRKSHPGSSQSYWFYSLEVAEQRKKSANPSAHPAWSTATLSDLPCVLQQYHSAFDDGAFAQKILSLVQSHLYTEVGRTIVLLNTRRGLERDICNLLFKHSFRCTCCQCYFSEPGYHAHAGYFSETCSNHPDRGLAYNLEEVTSTLPKLIAPADAEIGAFTAAEVALSPLGLAWLTWNSKAGIPGDVWHLISTAYRYCPYCDRVRSFDAHRAHMDGDSCGIKETEQVGN</sequence>
<feature type="region of interest" description="Disordered" evidence="1">
    <location>
        <begin position="202"/>
        <end position="228"/>
    </location>
</feature>
<evidence type="ECO:0000256" key="1">
    <source>
        <dbReference type="SAM" id="MobiDB-lite"/>
    </source>
</evidence>
<feature type="compositionally biased region" description="Acidic residues" evidence="1">
    <location>
        <begin position="166"/>
        <end position="178"/>
    </location>
</feature>
<keyword evidence="3" id="KW-1185">Reference proteome</keyword>
<accession>A0A4V4HG23</accession>
<dbReference type="Proteomes" id="UP000297245">
    <property type="component" value="Unassembled WGS sequence"/>
</dbReference>
<protein>
    <submittedName>
        <fullName evidence="2">Uncharacterized protein</fullName>
    </submittedName>
</protein>
<organism evidence="2 3">
    <name type="scientific">Dendrothele bispora (strain CBS 962.96)</name>
    <dbReference type="NCBI Taxonomy" id="1314807"/>
    <lineage>
        <taxon>Eukaryota</taxon>
        <taxon>Fungi</taxon>
        <taxon>Dikarya</taxon>
        <taxon>Basidiomycota</taxon>
        <taxon>Agaricomycotina</taxon>
        <taxon>Agaricomycetes</taxon>
        <taxon>Agaricomycetidae</taxon>
        <taxon>Agaricales</taxon>
        <taxon>Agaricales incertae sedis</taxon>
        <taxon>Dendrothele</taxon>
    </lineage>
</organism>
<gene>
    <name evidence="2" type="ORF">K435DRAFT_857833</name>
</gene>
<reference evidence="2 3" key="1">
    <citation type="journal article" date="2019" name="Nat. Ecol. Evol.">
        <title>Megaphylogeny resolves global patterns of mushroom evolution.</title>
        <authorList>
            <person name="Varga T."/>
            <person name="Krizsan K."/>
            <person name="Foldi C."/>
            <person name="Dima B."/>
            <person name="Sanchez-Garcia M."/>
            <person name="Sanchez-Ramirez S."/>
            <person name="Szollosi G.J."/>
            <person name="Szarkandi J.G."/>
            <person name="Papp V."/>
            <person name="Albert L."/>
            <person name="Andreopoulos W."/>
            <person name="Angelini C."/>
            <person name="Antonin V."/>
            <person name="Barry K.W."/>
            <person name="Bougher N.L."/>
            <person name="Buchanan P."/>
            <person name="Buyck B."/>
            <person name="Bense V."/>
            <person name="Catcheside P."/>
            <person name="Chovatia M."/>
            <person name="Cooper J."/>
            <person name="Damon W."/>
            <person name="Desjardin D."/>
            <person name="Finy P."/>
            <person name="Geml J."/>
            <person name="Haridas S."/>
            <person name="Hughes K."/>
            <person name="Justo A."/>
            <person name="Karasinski D."/>
            <person name="Kautmanova I."/>
            <person name="Kiss B."/>
            <person name="Kocsube S."/>
            <person name="Kotiranta H."/>
            <person name="LaButti K.M."/>
            <person name="Lechner B.E."/>
            <person name="Liimatainen K."/>
            <person name="Lipzen A."/>
            <person name="Lukacs Z."/>
            <person name="Mihaltcheva S."/>
            <person name="Morgado L.N."/>
            <person name="Niskanen T."/>
            <person name="Noordeloos M.E."/>
            <person name="Ohm R.A."/>
            <person name="Ortiz-Santana B."/>
            <person name="Ovrebo C."/>
            <person name="Racz N."/>
            <person name="Riley R."/>
            <person name="Savchenko A."/>
            <person name="Shiryaev A."/>
            <person name="Soop K."/>
            <person name="Spirin V."/>
            <person name="Szebenyi C."/>
            <person name="Tomsovsky M."/>
            <person name="Tulloss R.E."/>
            <person name="Uehling J."/>
            <person name="Grigoriev I.V."/>
            <person name="Vagvolgyi C."/>
            <person name="Papp T."/>
            <person name="Martin F.M."/>
            <person name="Miettinen O."/>
            <person name="Hibbett D.S."/>
            <person name="Nagy L.G."/>
        </authorList>
    </citation>
    <scope>NUCLEOTIDE SEQUENCE [LARGE SCALE GENOMIC DNA]</scope>
    <source>
        <strain evidence="2 3">CBS 962.96</strain>
    </source>
</reference>
<dbReference type="OrthoDB" id="3071161at2759"/>
<dbReference type="AlphaFoldDB" id="A0A4V4HG23"/>
<dbReference type="EMBL" id="ML179160">
    <property type="protein sequence ID" value="THU97215.1"/>
    <property type="molecule type" value="Genomic_DNA"/>
</dbReference>
<feature type="region of interest" description="Disordered" evidence="1">
    <location>
        <begin position="1"/>
        <end position="27"/>
    </location>
</feature>
<evidence type="ECO:0000313" key="2">
    <source>
        <dbReference type="EMBL" id="THU97215.1"/>
    </source>
</evidence>
<feature type="region of interest" description="Disordered" evidence="1">
    <location>
        <begin position="153"/>
        <end position="180"/>
    </location>
</feature>
<evidence type="ECO:0000313" key="3">
    <source>
        <dbReference type="Proteomes" id="UP000297245"/>
    </source>
</evidence>